<dbReference type="Pfam" id="PF16209">
    <property type="entry name" value="PhoLip_ATPase_N"/>
    <property type="match status" value="1"/>
</dbReference>
<dbReference type="Pfam" id="PF13246">
    <property type="entry name" value="Cation_ATPase"/>
    <property type="match status" value="1"/>
</dbReference>
<feature type="transmembrane region" description="Helical" evidence="16">
    <location>
        <begin position="850"/>
        <end position="869"/>
    </location>
</feature>
<feature type="binding site" evidence="14">
    <location>
        <position position="584"/>
    </location>
    <ligand>
        <name>ATP</name>
        <dbReference type="ChEBI" id="CHEBI:30616"/>
    </ligand>
</feature>
<keyword evidence="21" id="KW-0378">Hydrolase</keyword>
<evidence type="ECO:0000256" key="11">
    <source>
        <dbReference type="ARBA" id="ARBA00023136"/>
    </source>
</evidence>
<dbReference type="SFLD" id="SFLDS00003">
    <property type="entry name" value="Haloacid_Dehalogenase"/>
    <property type="match status" value="1"/>
</dbReference>
<dbReference type="InterPro" id="IPR023298">
    <property type="entry name" value="ATPase_P-typ_TM_dom_sf"/>
</dbReference>
<evidence type="ECO:0000256" key="9">
    <source>
        <dbReference type="ARBA" id="ARBA00022967"/>
    </source>
</evidence>
<dbReference type="GO" id="GO:0140326">
    <property type="term" value="F:ATPase-coupled intramembrane lipid transporter activity"/>
    <property type="evidence" value="ECO:0007669"/>
    <property type="project" value="UniProtKB-EC"/>
</dbReference>
<comment type="catalytic activity">
    <reaction evidence="12 16">
        <text>ATP + H2O + phospholipidSide 1 = ADP + phosphate + phospholipidSide 2.</text>
        <dbReference type="EC" id="7.6.2.1"/>
    </reaction>
</comment>
<evidence type="ECO:0000256" key="17">
    <source>
        <dbReference type="SAM" id="MobiDB-lite"/>
    </source>
</evidence>
<dbReference type="GeneID" id="92374995"/>
<dbReference type="InterPro" id="IPR018303">
    <property type="entry name" value="ATPase_P-typ_P_site"/>
</dbReference>
<feature type="binding site" evidence="14">
    <location>
        <position position="405"/>
    </location>
    <ligand>
        <name>ATP</name>
        <dbReference type="ChEBI" id="CHEBI:30616"/>
    </ligand>
</feature>
<keyword evidence="9 16" id="KW-1278">Translocase</keyword>
<dbReference type="Gene3D" id="3.40.50.1000">
    <property type="entry name" value="HAD superfamily/HAD-like"/>
    <property type="match status" value="1"/>
</dbReference>
<dbReference type="SUPFAM" id="SSF81665">
    <property type="entry name" value="Calcium ATPase, transmembrane domain M"/>
    <property type="match status" value="1"/>
</dbReference>
<dbReference type="Gene3D" id="2.70.150.10">
    <property type="entry name" value="Calcium-transporting ATPase, cytoplasmic transduction domain A"/>
    <property type="match status" value="1"/>
</dbReference>
<feature type="transmembrane region" description="Helical" evidence="16">
    <location>
        <begin position="993"/>
        <end position="1014"/>
    </location>
</feature>
<dbReference type="InterPro" id="IPR001757">
    <property type="entry name" value="P_typ_ATPase"/>
</dbReference>
<dbReference type="NCBIfam" id="TIGR01652">
    <property type="entry name" value="ATPase-Plipid"/>
    <property type="match status" value="1"/>
</dbReference>
<keyword evidence="22" id="KW-1185">Reference proteome</keyword>
<evidence type="ECO:0000256" key="6">
    <source>
        <dbReference type="ARBA" id="ARBA00022741"/>
    </source>
</evidence>
<dbReference type="GO" id="GO:0000287">
    <property type="term" value="F:magnesium ion binding"/>
    <property type="evidence" value="ECO:0007669"/>
    <property type="project" value="UniProtKB-UniRule"/>
</dbReference>
<feature type="binding site" evidence="14">
    <location>
        <position position="792"/>
    </location>
    <ligand>
        <name>ATP</name>
        <dbReference type="ChEBI" id="CHEBI:30616"/>
    </ligand>
</feature>
<keyword evidence="6 14" id="KW-0547">Nucleotide-binding</keyword>
<feature type="binding site" evidence="15">
    <location>
        <position position="407"/>
    </location>
    <ligand>
        <name>Mg(2+)</name>
        <dbReference type="ChEBI" id="CHEBI:18420"/>
    </ligand>
</feature>
<feature type="transmembrane region" description="Helical" evidence="16">
    <location>
        <begin position="88"/>
        <end position="106"/>
    </location>
</feature>
<feature type="domain" description="P-type ATPase C-terminal" evidence="20">
    <location>
        <begin position="814"/>
        <end position="1062"/>
    </location>
</feature>
<evidence type="ECO:0000313" key="22">
    <source>
        <dbReference type="Proteomes" id="UP000195570"/>
    </source>
</evidence>
<feature type="active site" description="4-aspartylphosphate intermediate" evidence="13">
    <location>
        <position position="405"/>
    </location>
</feature>
<dbReference type="GO" id="GO:0016887">
    <property type="term" value="F:ATP hydrolysis activity"/>
    <property type="evidence" value="ECO:0007669"/>
    <property type="project" value="InterPro"/>
</dbReference>
<dbReference type="SFLD" id="SFLDF00027">
    <property type="entry name" value="p-type_atpase"/>
    <property type="match status" value="1"/>
</dbReference>
<evidence type="ECO:0000256" key="16">
    <source>
        <dbReference type="RuleBase" id="RU362033"/>
    </source>
</evidence>
<dbReference type="InterPro" id="IPR023214">
    <property type="entry name" value="HAD_sf"/>
</dbReference>
<feature type="transmembrane region" description="Helical" evidence="16">
    <location>
        <begin position="285"/>
        <end position="310"/>
    </location>
</feature>
<feature type="binding site" evidence="14">
    <location>
        <position position="664"/>
    </location>
    <ligand>
        <name>ATP</name>
        <dbReference type="ChEBI" id="CHEBI:30616"/>
    </ligand>
</feature>
<dbReference type="InterPro" id="IPR023299">
    <property type="entry name" value="ATPase_P-typ_cyto_dom_N"/>
</dbReference>
<dbReference type="GO" id="GO:0005886">
    <property type="term" value="C:plasma membrane"/>
    <property type="evidence" value="ECO:0007669"/>
    <property type="project" value="TreeGrafter"/>
</dbReference>
<dbReference type="Pfam" id="PF00122">
    <property type="entry name" value="E1-E2_ATPase"/>
    <property type="match status" value="1"/>
</dbReference>
<feature type="binding site" evidence="14">
    <location>
        <position position="524"/>
    </location>
    <ligand>
        <name>ATP</name>
        <dbReference type="ChEBI" id="CHEBI:30616"/>
    </ligand>
</feature>
<dbReference type="GO" id="GO:0005524">
    <property type="term" value="F:ATP binding"/>
    <property type="evidence" value="ECO:0007669"/>
    <property type="project" value="UniProtKB-UniRule"/>
</dbReference>
<dbReference type="InterPro" id="IPR044492">
    <property type="entry name" value="P_typ_ATPase_HD_dom"/>
</dbReference>
<evidence type="ECO:0000256" key="2">
    <source>
        <dbReference type="ARBA" id="ARBA00004308"/>
    </source>
</evidence>
<protein>
    <recommendedName>
        <fullName evidence="16">Phospholipid-transporting ATPase</fullName>
        <ecNumber evidence="16">7.6.2.1</ecNumber>
    </recommendedName>
</protein>
<feature type="binding site" evidence="14">
    <location>
        <position position="407"/>
    </location>
    <ligand>
        <name>ATP</name>
        <dbReference type="ChEBI" id="CHEBI:30616"/>
    </ligand>
</feature>
<comment type="similarity">
    <text evidence="3 16">Belongs to the cation transport ATPase (P-type) (TC 3.A.3) family. Type IV subfamily.</text>
</comment>
<evidence type="ECO:0000256" key="8">
    <source>
        <dbReference type="ARBA" id="ARBA00022842"/>
    </source>
</evidence>
<comment type="cofactor">
    <cofactor evidence="15">
        <name>Mg(2+)</name>
        <dbReference type="ChEBI" id="CHEBI:18420"/>
    </cofactor>
</comment>
<feature type="transmembrane region" description="Helical" evidence="16">
    <location>
        <begin position="931"/>
        <end position="950"/>
    </location>
</feature>
<feature type="binding site" evidence="15">
    <location>
        <position position="792"/>
    </location>
    <ligand>
        <name>Mg(2+)</name>
        <dbReference type="ChEBI" id="CHEBI:18420"/>
    </ligand>
</feature>
<feature type="binding site" evidence="14">
    <location>
        <position position="791"/>
    </location>
    <ligand>
        <name>ATP</name>
        <dbReference type="ChEBI" id="CHEBI:30616"/>
    </ligand>
</feature>
<evidence type="ECO:0000256" key="10">
    <source>
        <dbReference type="ARBA" id="ARBA00022989"/>
    </source>
</evidence>
<dbReference type="FunFam" id="3.40.50.1000:FF:000203">
    <property type="entry name" value="Phospholipid-transporting ATPase"/>
    <property type="match status" value="1"/>
</dbReference>
<evidence type="ECO:0000256" key="15">
    <source>
        <dbReference type="PIRSR" id="PIRSR606539-3"/>
    </source>
</evidence>
<dbReference type="InterPro" id="IPR059000">
    <property type="entry name" value="ATPase_P-type_domA"/>
</dbReference>
<dbReference type="NCBIfam" id="TIGR01494">
    <property type="entry name" value="ATPase_P-type"/>
    <property type="match status" value="1"/>
</dbReference>
<feature type="binding site" evidence="14">
    <location>
        <position position="548"/>
    </location>
    <ligand>
        <name>ATP</name>
        <dbReference type="ChEBI" id="CHEBI:30616"/>
    </ligand>
</feature>
<feature type="binding site" evidence="14">
    <location>
        <position position="768"/>
    </location>
    <ligand>
        <name>ATP</name>
        <dbReference type="ChEBI" id="CHEBI:30616"/>
    </ligand>
</feature>
<evidence type="ECO:0000256" key="13">
    <source>
        <dbReference type="PIRSR" id="PIRSR606539-1"/>
    </source>
</evidence>
<keyword evidence="4 16" id="KW-0812">Transmembrane</keyword>
<accession>A0A1G4IBJ9</accession>
<name>A0A1G4IBJ9_TRYEQ</name>
<evidence type="ECO:0000259" key="19">
    <source>
        <dbReference type="Pfam" id="PF16209"/>
    </source>
</evidence>
<dbReference type="SUPFAM" id="SSF81653">
    <property type="entry name" value="Calcium ATPase, transduction domain A"/>
    <property type="match status" value="1"/>
</dbReference>
<dbReference type="SUPFAM" id="SSF56784">
    <property type="entry name" value="HAD-like"/>
    <property type="match status" value="1"/>
</dbReference>
<dbReference type="Gene3D" id="3.40.1110.10">
    <property type="entry name" value="Calcium-transporting ATPase, cytoplasmic domain N"/>
    <property type="match status" value="1"/>
</dbReference>
<evidence type="ECO:0000259" key="20">
    <source>
        <dbReference type="Pfam" id="PF16212"/>
    </source>
</evidence>
<proteinExistence type="inferred from homology"/>
<evidence type="ECO:0000256" key="12">
    <source>
        <dbReference type="ARBA" id="ARBA00034036"/>
    </source>
</evidence>
<evidence type="ECO:0000256" key="3">
    <source>
        <dbReference type="ARBA" id="ARBA00008109"/>
    </source>
</evidence>
<organism evidence="21 22">
    <name type="scientific">Trypanosoma equiperdum</name>
    <dbReference type="NCBI Taxonomy" id="5694"/>
    <lineage>
        <taxon>Eukaryota</taxon>
        <taxon>Discoba</taxon>
        <taxon>Euglenozoa</taxon>
        <taxon>Kinetoplastea</taxon>
        <taxon>Metakinetoplastina</taxon>
        <taxon>Trypanosomatida</taxon>
        <taxon>Trypanosomatidae</taxon>
        <taxon>Trypanosoma</taxon>
    </lineage>
</organism>
<dbReference type="EMBL" id="CZPT02001221">
    <property type="protein sequence ID" value="SCU69489.1"/>
    <property type="molecule type" value="Genomic_DNA"/>
</dbReference>
<gene>
    <name evidence="21" type="ORF">TEOVI_000105500</name>
</gene>
<feature type="binding site" evidence="14">
    <location>
        <position position="762"/>
    </location>
    <ligand>
        <name>ATP</name>
        <dbReference type="ChEBI" id="CHEBI:30616"/>
    </ligand>
</feature>
<evidence type="ECO:0000256" key="1">
    <source>
        <dbReference type="ARBA" id="ARBA00004141"/>
    </source>
</evidence>
<dbReference type="AlphaFoldDB" id="A0A1G4IBJ9"/>
<feature type="binding site" evidence="15">
    <location>
        <position position="405"/>
    </location>
    <ligand>
        <name>Mg(2+)</name>
        <dbReference type="ChEBI" id="CHEBI:18420"/>
    </ligand>
</feature>
<feature type="region of interest" description="Disordered" evidence="17">
    <location>
        <begin position="1"/>
        <end position="23"/>
    </location>
</feature>
<keyword evidence="5 15" id="KW-0479">Metal-binding</keyword>
<dbReference type="PROSITE" id="PS00154">
    <property type="entry name" value="ATPASE_E1_E2"/>
    <property type="match status" value="1"/>
</dbReference>
<dbReference type="Proteomes" id="UP000195570">
    <property type="component" value="Unassembled WGS sequence"/>
</dbReference>
<feature type="binding site" evidence="14">
    <location>
        <position position="665"/>
    </location>
    <ligand>
        <name>ATP</name>
        <dbReference type="ChEBI" id="CHEBI:30616"/>
    </ligand>
</feature>
<feature type="transmembrane region" description="Helical" evidence="16">
    <location>
        <begin position="1034"/>
        <end position="1055"/>
    </location>
</feature>
<keyword evidence="11 16" id="KW-0472">Membrane</keyword>
<evidence type="ECO:0000256" key="14">
    <source>
        <dbReference type="PIRSR" id="PIRSR606539-2"/>
    </source>
</evidence>
<feature type="binding site" evidence="14">
    <location>
        <position position="406"/>
    </location>
    <ligand>
        <name>ATP</name>
        <dbReference type="ChEBI" id="CHEBI:30616"/>
    </ligand>
</feature>
<dbReference type="EC" id="7.6.2.1" evidence="16"/>
<evidence type="ECO:0000259" key="18">
    <source>
        <dbReference type="Pfam" id="PF00122"/>
    </source>
</evidence>
<feature type="binding site" evidence="14">
    <location>
        <position position="666"/>
    </location>
    <ligand>
        <name>ATP</name>
        <dbReference type="ChEBI" id="CHEBI:30616"/>
    </ligand>
</feature>
<dbReference type="RefSeq" id="XP_067080456.1">
    <property type="nucleotide sequence ID" value="XM_067224355.1"/>
</dbReference>
<evidence type="ECO:0000256" key="7">
    <source>
        <dbReference type="ARBA" id="ARBA00022840"/>
    </source>
</evidence>
<feature type="binding site" evidence="15">
    <location>
        <position position="788"/>
    </location>
    <ligand>
        <name>Mg(2+)</name>
        <dbReference type="ChEBI" id="CHEBI:18420"/>
    </ligand>
</feature>
<evidence type="ECO:0000256" key="5">
    <source>
        <dbReference type="ARBA" id="ARBA00022723"/>
    </source>
</evidence>
<dbReference type="Pfam" id="PF16212">
    <property type="entry name" value="PhoLip_ATPase_C"/>
    <property type="match status" value="1"/>
</dbReference>
<dbReference type="PANTHER" id="PTHR24092:SF150">
    <property type="entry name" value="PHOSPHOLIPID-TRANSPORTING ATPASE"/>
    <property type="match status" value="1"/>
</dbReference>
<keyword evidence="8 15" id="KW-0460">Magnesium</keyword>
<dbReference type="VEuPathDB" id="TriTrypDB:TEOVI_000105500"/>
<dbReference type="InterPro" id="IPR008250">
    <property type="entry name" value="ATPase_P-typ_transduc_dom_A_sf"/>
</dbReference>
<feature type="transmembrane region" description="Helical" evidence="16">
    <location>
        <begin position="56"/>
        <end position="82"/>
    </location>
</feature>
<evidence type="ECO:0000256" key="4">
    <source>
        <dbReference type="ARBA" id="ARBA00022692"/>
    </source>
</evidence>
<feature type="domain" description="P-type ATPase A" evidence="18">
    <location>
        <begin position="126"/>
        <end position="221"/>
    </location>
</feature>
<evidence type="ECO:0000313" key="21">
    <source>
        <dbReference type="EMBL" id="SCU69489.1"/>
    </source>
</evidence>
<feature type="compositionally biased region" description="Polar residues" evidence="17">
    <location>
        <begin position="9"/>
        <end position="18"/>
    </location>
</feature>
<sequence>MAEDAAPDTSHQSSNTSDEGGAKSEVIVHMNNREANEEYGYPNNFIKTSHYTALSFLPLGLIAQFMRVSNFYFLVCMCLTLIPGLSPVNPVTAILPLLFVIGVSLAKEGVEEFRRHTADRLANSVEVDVLINGVMQRVPSRDIRVGDIVRVSNGEEVRADLLCLSTSDEEDQVYIDMCNLDGETSLKNRKPHEHTASLRTPEQLQEAQVKIVTTQPDAELHSWSGCIESNGEAFAVDIGNFLCRGSVLRKTDWVWGVVVYAGVDTKMFRNLKGHPMKMSDLDRRLNVMIVALLLFKCVVLATLAFLLVWWNRNNKEHIWYLHWYMNQYGSTVLLLRSFVTIFLLLSYFIPISLFVTIEVCKVIQAYWMVADGKMTDVVNGRLCRCRPNTSNLNEQLAMVRFIFTDKTGTLTENVMKFKQGDFQGFRLDSACGTKPTDLLDRCNPAREAAYEYFLSIALCNTVQPTEDPNAEGGISYDGTSPDEVALVSMAAEHGFRLKKRTTREMVLDIEGVEHEYRILATLEFTPERKMMSIIVRDNVSHHIVLFTKGADSSLLPRTCTNRQAQNYVQKLRGTLQDMSVCGLRTLVIGRRFLLPEEYKNWEDSYKTASRTLIDRSAALDDVCMRIEGDLWPVGATAIEDKLQQEVPETISFFLEAGVVIWMLTGDKRETAVTVAATAKLCDPQKDSIIHIDIGSFDPKSAEAIRKVDSDLSKVRRTLESGGENGSKCTIVIDGLALGVAMSEHFLTFLDLSMRVNSAVCCRLTPLQKAEVVRMFQGSTGLTAIAIGDGANDVSMIQEGRVGVGIIGLEGSQAALSADYAIPRFRHLRRLCAVHGRYSLVRNSGCIMISFYKNAVLGMMMILFCFHSAFSGGTLFDGWLLTFFNILLTSIPPFFLGVFDKDLPEDALLRRPHLFTQLSHGLYFDVMTTVRWFGEALIHGTLIFYLFYLTIRNLDWSTHNISMIELGTMQIFIVVLVVLVRCGLAVRCWRSLQLLGLLASLAITLALTLTYSSFKSVGGSSIYWQMFDLALGPKFWLYMLLVLGSLIMINLSVLYFQKRRYPTLRDTADEENRVMCRGSLLDENVSQGDKAGYVTFGVESTQSSDREDKSIDIQDMRRREIEAGDTLHG</sequence>
<keyword evidence="7 14" id="KW-0067">ATP-binding</keyword>
<reference evidence="21" key="1">
    <citation type="submission" date="2016-09" db="EMBL/GenBank/DDBJ databases">
        <authorList>
            <person name="Hebert L."/>
            <person name="Moumen B."/>
        </authorList>
    </citation>
    <scope>NUCLEOTIDE SEQUENCE [LARGE SCALE GENOMIC DNA]</scope>
    <source>
        <strain evidence="21">OVI</strain>
    </source>
</reference>
<feature type="transmembrane region" description="Helical" evidence="16">
    <location>
        <begin position="330"/>
        <end position="355"/>
    </location>
</feature>
<dbReference type="InterPro" id="IPR006539">
    <property type="entry name" value="P-type_ATPase_IV"/>
</dbReference>
<dbReference type="InterPro" id="IPR032631">
    <property type="entry name" value="P-type_ATPase_N"/>
</dbReference>
<dbReference type="InterPro" id="IPR032630">
    <property type="entry name" value="P_typ_ATPase_c"/>
</dbReference>
<feature type="transmembrane region" description="Helical" evidence="16">
    <location>
        <begin position="962"/>
        <end position="981"/>
    </location>
</feature>
<feature type="transmembrane region" description="Helical" evidence="16">
    <location>
        <begin position="875"/>
        <end position="898"/>
    </location>
</feature>
<feature type="domain" description="P-type ATPase N-terminal" evidence="19">
    <location>
        <begin position="28"/>
        <end position="94"/>
    </location>
</feature>
<keyword evidence="10 16" id="KW-1133">Transmembrane helix</keyword>
<feature type="binding site" evidence="14">
    <location>
        <position position="483"/>
    </location>
    <ligand>
        <name>ATP</name>
        <dbReference type="ChEBI" id="CHEBI:30616"/>
    </ligand>
</feature>
<comment type="caution">
    <text evidence="21">The sequence shown here is derived from an EMBL/GenBank/DDBJ whole genome shotgun (WGS) entry which is preliminary data.</text>
</comment>
<dbReference type="GO" id="GO:0045332">
    <property type="term" value="P:phospholipid translocation"/>
    <property type="evidence" value="ECO:0007669"/>
    <property type="project" value="TreeGrafter"/>
</dbReference>
<dbReference type="SFLD" id="SFLDG00002">
    <property type="entry name" value="C1.7:_P-type_atpase_like"/>
    <property type="match status" value="1"/>
</dbReference>
<comment type="subcellular location">
    <subcellularLocation>
        <location evidence="2">Endomembrane system</location>
    </subcellularLocation>
    <subcellularLocation>
        <location evidence="1 16">Membrane</location>
        <topology evidence="1 16">Multi-pass membrane protein</topology>
    </subcellularLocation>
</comment>
<dbReference type="SUPFAM" id="SSF81660">
    <property type="entry name" value="Metal cation-transporting ATPase, ATP-binding domain N"/>
    <property type="match status" value="1"/>
</dbReference>
<dbReference type="InterPro" id="IPR036412">
    <property type="entry name" value="HAD-like_sf"/>
</dbReference>
<dbReference type="PANTHER" id="PTHR24092">
    <property type="entry name" value="PROBABLE PHOSPHOLIPID-TRANSPORTING ATPASE"/>
    <property type="match status" value="1"/>
</dbReference>